<dbReference type="PANTHER" id="PTHR40619:SF3">
    <property type="entry name" value="FUNGAL STAND N-TERMINAL GOODBYE DOMAIN-CONTAINING PROTEIN"/>
    <property type="match status" value="1"/>
</dbReference>
<dbReference type="EMBL" id="JAADJG010000235">
    <property type="protein sequence ID" value="KAF4450953.1"/>
    <property type="molecule type" value="Genomic_DNA"/>
</dbReference>
<evidence type="ECO:0000256" key="1">
    <source>
        <dbReference type="ARBA" id="ARBA00022737"/>
    </source>
</evidence>
<reference evidence="3" key="1">
    <citation type="submission" date="2020-01" db="EMBL/GenBank/DDBJ databases">
        <title>Identification and distribution of gene clusters putatively required for synthesis of sphingolipid metabolism inhibitors in phylogenetically diverse species of the filamentous fungus Fusarium.</title>
        <authorList>
            <person name="Kim H.-S."/>
            <person name="Busman M."/>
            <person name="Brown D.W."/>
            <person name="Divon H."/>
            <person name="Uhlig S."/>
            <person name="Proctor R.H."/>
        </authorList>
    </citation>
    <scope>NUCLEOTIDE SEQUENCE</scope>
    <source>
        <strain evidence="3">NRRL 53441</strain>
    </source>
</reference>
<evidence type="ECO:0000313" key="3">
    <source>
        <dbReference type="EMBL" id="KAF4450953.1"/>
    </source>
</evidence>
<dbReference type="InterPro" id="IPR056884">
    <property type="entry name" value="NPHP3-like_N"/>
</dbReference>
<comment type="caution">
    <text evidence="3">The sequence shown here is derived from an EMBL/GenBank/DDBJ whole genome shotgun (WGS) entry which is preliminary data.</text>
</comment>
<keyword evidence="1" id="KW-0677">Repeat</keyword>
<sequence>MPDTIITINTAHTLLQPESEDTELQIEFLRYRKIVDALLLEIPKTSTVDDILSRWDRQVKNFSTQLDRIENKIEAKDSSIVDIFHRYTSMQHAFMNQLQGELARQGDIVRNMDYKYAEIATMFKDHMEESRKREIEREEELRQEREGRHRDRETFARERKHYLEPRIVVTSIQLLGVLGVSLYDPWNDVDVVLNHADHYGANLRGQVQWLVQTAEFQGWLHEDRSSVLLADGCMEAEFVSPMSGFCCGLISSLIEDPDSAVAFFFAGLHTSKTLGGPTAIMRSLIAQLLLNSELPNPNLEFVSDAILQGCAQGHCRTLCDVFVQLIKQVPPQMQVFCIVDGITWYEQDPWLKDMHYVASMFEYLAKQAPSDHSGLVKVLLTSPARSISIVDLTMKPRSVWSHVVLANGDVHPGMAPLLTEY</sequence>
<dbReference type="AlphaFoldDB" id="A0A8H4KJN4"/>
<proteinExistence type="predicted"/>
<gene>
    <name evidence="3" type="ORF">F53441_6014</name>
</gene>
<accession>A0A8H4KJN4</accession>
<dbReference type="PANTHER" id="PTHR40619">
    <property type="entry name" value="FUNGAL STAND N-TERMINAL GOODBYE DOMAIN-CONTAINING PROTEIN"/>
    <property type="match status" value="1"/>
</dbReference>
<protein>
    <recommendedName>
        <fullName evidence="2">Nephrocystin 3-like N-terminal domain-containing protein</fullName>
    </recommendedName>
</protein>
<dbReference type="OrthoDB" id="5419927at2759"/>
<organism evidence="3 4">
    <name type="scientific">Fusarium austroafricanum</name>
    <dbReference type="NCBI Taxonomy" id="2364996"/>
    <lineage>
        <taxon>Eukaryota</taxon>
        <taxon>Fungi</taxon>
        <taxon>Dikarya</taxon>
        <taxon>Ascomycota</taxon>
        <taxon>Pezizomycotina</taxon>
        <taxon>Sordariomycetes</taxon>
        <taxon>Hypocreomycetidae</taxon>
        <taxon>Hypocreales</taxon>
        <taxon>Nectriaceae</taxon>
        <taxon>Fusarium</taxon>
        <taxon>Fusarium concolor species complex</taxon>
    </lineage>
</organism>
<dbReference type="Proteomes" id="UP000605986">
    <property type="component" value="Unassembled WGS sequence"/>
</dbReference>
<keyword evidence="4" id="KW-1185">Reference proteome</keyword>
<dbReference type="Pfam" id="PF24883">
    <property type="entry name" value="NPHP3_N"/>
    <property type="match status" value="1"/>
</dbReference>
<evidence type="ECO:0000259" key="2">
    <source>
        <dbReference type="Pfam" id="PF24883"/>
    </source>
</evidence>
<feature type="domain" description="Nephrocystin 3-like N-terminal" evidence="2">
    <location>
        <begin position="206"/>
        <end position="382"/>
    </location>
</feature>
<name>A0A8H4KJN4_9HYPO</name>
<evidence type="ECO:0000313" key="4">
    <source>
        <dbReference type="Proteomes" id="UP000605986"/>
    </source>
</evidence>